<evidence type="ECO:0000256" key="4">
    <source>
        <dbReference type="ARBA" id="ARBA00022833"/>
    </source>
</evidence>
<feature type="domain" description="Extradiol ring-cleavage dioxygenase class III enzyme subunit B" evidence="6">
    <location>
        <begin position="8"/>
        <end position="242"/>
    </location>
</feature>
<protein>
    <submittedName>
        <fullName evidence="7">Dioxygenase</fullName>
    </submittedName>
</protein>
<evidence type="ECO:0000259" key="6">
    <source>
        <dbReference type="Pfam" id="PF02900"/>
    </source>
</evidence>
<name>A0A936ZKP2_9BURK</name>
<dbReference type="GO" id="GO:0008270">
    <property type="term" value="F:zinc ion binding"/>
    <property type="evidence" value="ECO:0007669"/>
    <property type="project" value="InterPro"/>
</dbReference>
<keyword evidence="4" id="KW-0862">Zinc</keyword>
<sequence>MTIPRLPALFVPHGGGPSFFMTGERKRLYQPTEDFLRGVHTLLPARPRAILLATAHWETEIPSFTGGERPGLIYDYYNFPPETYELTYPAPGDPALAQRAASLLQAAGVESAVDPAYGWDHGVFIPLKVMFPAADIPVVAMSLQHRLDPAFHCRLGAALRPLRDEGVLIVGSGMSYHNQRHYPEAAPASQAFHDWLDQALAGGWSARTDRLAQWSEAPGGRACHPREEHLLPLMIACGAGSDLPARRLWRGAAGTGTLAAWAFD</sequence>
<reference evidence="7" key="1">
    <citation type="submission" date="2021-01" db="EMBL/GenBank/DDBJ databases">
        <title>Ramlibacter sp. strain AW1 16S ribosomal RNA gene Genome sequencing and assembly.</title>
        <authorList>
            <person name="Kang M."/>
        </authorList>
    </citation>
    <scope>NUCLEOTIDE SEQUENCE</scope>
    <source>
        <strain evidence="7">AW1</strain>
    </source>
</reference>
<comment type="similarity">
    <text evidence="2">Belongs to the DODA-type extradiol aromatic ring-opening dioxygenase family.</text>
</comment>
<dbReference type="GO" id="GO:0016702">
    <property type="term" value="F:oxidoreductase activity, acting on single donors with incorporation of molecular oxygen, incorporation of two atoms of oxygen"/>
    <property type="evidence" value="ECO:0007669"/>
    <property type="project" value="UniProtKB-ARBA"/>
</dbReference>
<dbReference type="Gene3D" id="3.40.830.10">
    <property type="entry name" value="LigB-like"/>
    <property type="match status" value="1"/>
</dbReference>
<keyword evidence="8" id="KW-1185">Reference proteome</keyword>
<organism evidence="7 8">
    <name type="scientific">Ramlibacter aurantiacus</name>
    <dbReference type="NCBI Taxonomy" id="2801330"/>
    <lineage>
        <taxon>Bacteria</taxon>
        <taxon>Pseudomonadati</taxon>
        <taxon>Pseudomonadota</taxon>
        <taxon>Betaproteobacteria</taxon>
        <taxon>Burkholderiales</taxon>
        <taxon>Comamonadaceae</taxon>
        <taxon>Ramlibacter</taxon>
    </lineage>
</organism>
<comment type="cofactor">
    <cofactor evidence="1">
        <name>Zn(2+)</name>
        <dbReference type="ChEBI" id="CHEBI:29105"/>
    </cofactor>
</comment>
<dbReference type="RefSeq" id="WP_201684651.1">
    <property type="nucleotide sequence ID" value="NZ_JAEQNA010000005.1"/>
</dbReference>
<dbReference type="CDD" id="cd07363">
    <property type="entry name" value="45_DOPA_Dioxygenase"/>
    <property type="match status" value="1"/>
</dbReference>
<dbReference type="EMBL" id="JAEQNA010000005">
    <property type="protein sequence ID" value="MBL0421577.1"/>
    <property type="molecule type" value="Genomic_DNA"/>
</dbReference>
<dbReference type="PANTHER" id="PTHR30096">
    <property type="entry name" value="4,5-DOPA DIOXYGENASE EXTRADIOL-LIKE PROTEIN"/>
    <property type="match status" value="1"/>
</dbReference>
<evidence type="ECO:0000313" key="7">
    <source>
        <dbReference type="EMBL" id="MBL0421577.1"/>
    </source>
</evidence>
<dbReference type="InterPro" id="IPR014436">
    <property type="entry name" value="Extradiol_dOase_DODA"/>
</dbReference>
<evidence type="ECO:0000256" key="3">
    <source>
        <dbReference type="ARBA" id="ARBA00022723"/>
    </source>
</evidence>
<evidence type="ECO:0000256" key="2">
    <source>
        <dbReference type="ARBA" id="ARBA00007581"/>
    </source>
</evidence>
<accession>A0A936ZKP2</accession>
<keyword evidence="3" id="KW-0479">Metal-binding</keyword>
<dbReference type="Proteomes" id="UP000613011">
    <property type="component" value="Unassembled WGS sequence"/>
</dbReference>
<proteinExistence type="inferred from homology"/>
<keyword evidence="7" id="KW-0223">Dioxygenase</keyword>
<gene>
    <name evidence="7" type="ORF">JI739_14565</name>
</gene>
<keyword evidence="5" id="KW-0560">Oxidoreductase</keyword>
<evidence type="ECO:0000256" key="5">
    <source>
        <dbReference type="ARBA" id="ARBA00023002"/>
    </source>
</evidence>
<dbReference type="GO" id="GO:0008198">
    <property type="term" value="F:ferrous iron binding"/>
    <property type="evidence" value="ECO:0007669"/>
    <property type="project" value="InterPro"/>
</dbReference>
<evidence type="ECO:0000313" key="8">
    <source>
        <dbReference type="Proteomes" id="UP000613011"/>
    </source>
</evidence>
<dbReference type="InterPro" id="IPR004183">
    <property type="entry name" value="Xdiol_dOase_suB"/>
</dbReference>
<dbReference type="PANTHER" id="PTHR30096:SF0">
    <property type="entry name" value="4,5-DOPA DIOXYGENASE EXTRADIOL-LIKE PROTEIN"/>
    <property type="match status" value="1"/>
</dbReference>
<dbReference type="AlphaFoldDB" id="A0A936ZKP2"/>
<dbReference type="SUPFAM" id="SSF53213">
    <property type="entry name" value="LigB-like"/>
    <property type="match status" value="1"/>
</dbReference>
<dbReference type="PIRSF" id="PIRSF006157">
    <property type="entry name" value="Doxgns_DODA"/>
    <property type="match status" value="1"/>
</dbReference>
<dbReference type="Pfam" id="PF02900">
    <property type="entry name" value="LigB"/>
    <property type="match status" value="1"/>
</dbReference>
<evidence type="ECO:0000256" key="1">
    <source>
        <dbReference type="ARBA" id="ARBA00001947"/>
    </source>
</evidence>
<comment type="caution">
    <text evidence="7">The sequence shown here is derived from an EMBL/GenBank/DDBJ whole genome shotgun (WGS) entry which is preliminary data.</text>
</comment>